<accession>A0A0A9E6L1</accession>
<keyword evidence="1" id="KW-1133">Transmembrane helix</keyword>
<evidence type="ECO:0000256" key="1">
    <source>
        <dbReference type="SAM" id="Phobius"/>
    </source>
</evidence>
<protein>
    <recommendedName>
        <fullName evidence="3">Transmembrane protein</fullName>
    </recommendedName>
</protein>
<keyword evidence="1" id="KW-0472">Membrane</keyword>
<feature type="transmembrane region" description="Helical" evidence="1">
    <location>
        <begin position="24"/>
        <end position="46"/>
    </location>
</feature>
<evidence type="ECO:0008006" key="3">
    <source>
        <dbReference type="Google" id="ProtNLM"/>
    </source>
</evidence>
<organism evidence="2">
    <name type="scientific">Arundo donax</name>
    <name type="common">Giant reed</name>
    <name type="synonym">Donax arundinaceus</name>
    <dbReference type="NCBI Taxonomy" id="35708"/>
    <lineage>
        <taxon>Eukaryota</taxon>
        <taxon>Viridiplantae</taxon>
        <taxon>Streptophyta</taxon>
        <taxon>Embryophyta</taxon>
        <taxon>Tracheophyta</taxon>
        <taxon>Spermatophyta</taxon>
        <taxon>Magnoliopsida</taxon>
        <taxon>Liliopsida</taxon>
        <taxon>Poales</taxon>
        <taxon>Poaceae</taxon>
        <taxon>PACMAD clade</taxon>
        <taxon>Arundinoideae</taxon>
        <taxon>Arundineae</taxon>
        <taxon>Arundo</taxon>
    </lineage>
</organism>
<keyword evidence="1" id="KW-0812">Transmembrane</keyword>
<name>A0A0A9E6L1_ARUDO</name>
<evidence type="ECO:0000313" key="2">
    <source>
        <dbReference type="EMBL" id="JAD93535.1"/>
    </source>
</evidence>
<dbReference type="AlphaFoldDB" id="A0A0A9E6L1"/>
<dbReference type="EMBL" id="GBRH01204360">
    <property type="protein sequence ID" value="JAD93535.1"/>
    <property type="molecule type" value="Transcribed_RNA"/>
</dbReference>
<reference evidence="2" key="2">
    <citation type="journal article" date="2015" name="Data Brief">
        <title>Shoot transcriptome of the giant reed, Arundo donax.</title>
        <authorList>
            <person name="Barrero R.A."/>
            <person name="Guerrero F.D."/>
            <person name="Moolhuijzen P."/>
            <person name="Goolsby J.A."/>
            <person name="Tidwell J."/>
            <person name="Bellgard S.E."/>
            <person name="Bellgard M.I."/>
        </authorList>
    </citation>
    <scope>NUCLEOTIDE SEQUENCE</scope>
    <source>
        <tissue evidence="2">Shoot tissue taken approximately 20 cm above the soil surface</tissue>
    </source>
</reference>
<reference evidence="2" key="1">
    <citation type="submission" date="2014-09" db="EMBL/GenBank/DDBJ databases">
        <authorList>
            <person name="Magalhaes I.L.F."/>
            <person name="Oliveira U."/>
            <person name="Santos F.R."/>
            <person name="Vidigal T.H.D.A."/>
            <person name="Brescovit A.D."/>
            <person name="Santos A.J."/>
        </authorList>
    </citation>
    <scope>NUCLEOTIDE SEQUENCE</scope>
    <source>
        <tissue evidence="2">Shoot tissue taken approximately 20 cm above the soil surface</tissue>
    </source>
</reference>
<proteinExistence type="predicted"/>
<sequence>MDGAPCRPVPVFVCMYAMHVNMPISFFCIGLFPFSVLVVLSVSCFVHRRLDWIGLDWMM</sequence>